<protein>
    <submittedName>
        <fullName evidence="1">Uncharacterized protein</fullName>
    </submittedName>
</protein>
<sequence>MLLFCRCSTQDQIIVSSAIDSVFQCMKRESCEVQNRSIKIFVNRDHFASFASLWKDFASDNIDEESSLLKPWTTSVLILIHEDALRALHNFTAKISLL</sequence>
<reference evidence="1" key="1">
    <citation type="submission" date="2017-02" db="UniProtKB">
        <authorList>
            <consortium name="WormBaseParasite"/>
        </authorList>
    </citation>
    <scope>IDENTIFICATION</scope>
</reference>
<accession>A0A0N4W764</accession>
<organism evidence="1">
    <name type="scientific">Haemonchus placei</name>
    <name type="common">Barber's pole worm</name>
    <dbReference type="NCBI Taxonomy" id="6290"/>
    <lineage>
        <taxon>Eukaryota</taxon>
        <taxon>Metazoa</taxon>
        <taxon>Ecdysozoa</taxon>
        <taxon>Nematoda</taxon>
        <taxon>Chromadorea</taxon>
        <taxon>Rhabditida</taxon>
        <taxon>Rhabditina</taxon>
        <taxon>Rhabditomorpha</taxon>
        <taxon>Strongyloidea</taxon>
        <taxon>Trichostrongylidae</taxon>
        <taxon>Haemonchus</taxon>
    </lineage>
</organism>
<evidence type="ECO:0000313" key="1">
    <source>
        <dbReference type="WBParaSite" id="HPLM_0000594701-mRNA-1"/>
    </source>
</evidence>
<name>A0A0N4W764_HAEPC</name>
<proteinExistence type="predicted"/>
<dbReference type="WBParaSite" id="HPLM_0000594701-mRNA-1">
    <property type="protein sequence ID" value="HPLM_0000594701-mRNA-1"/>
    <property type="gene ID" value="HPLM_0000594701"/>
</dbReference>
<dbReference type="AlphaFoldDB" id="A0A0N4W764"/>